<keyword evidence="12" id="KW-1185">Reference proteome</keyword>
<dbReference type="EMBL" id="CADCXU010008651">
    <property type="protein sequence ID" value="CAA9999323.1"/>
    <property type="molecule type" value="Genomic_DNA"/>
</dbReference>
<evidence type="ECO:0000256" key="8">
    <source>
        <dbReference type="ARBA" id="ARBA00023242"/>
    </source>
</evidence>
<feature type="domain" description="Helicase C-terminal" evidence="10">
    <location>
        <begin position="211"/>
        <end position="388"/>
    </location>
</feature>
<evidence type="ECO:0000256" key="7">
    <source>
        <dbReference type="ARBA" id="ARBA00023125"/>
    </source>
</evidence>
<keyword evidence="8" id="KW-0539">Nucleus</keyword>
<dbReference type="Pfam" id="PF00271">
    <property type="entry name" value="Helicase_C"/>
    <property type="match status" value="1"/>
</dbReference>
<evidence type="ECO:0000256" key="3">
    <source>
        <dbReference type="ARBA" id="ARBA00022741"/>
    </source>
</evidence>
<dbReference type="GO" id="GO:0005634">
    <property type="term" value="C:nucleus"/>
    <property type="evidence" value="ECO:0007669"/>
    <property type="project" value="UniProtKB-SubCell"/>
</dbReference>
<keyword evidence="4" id="KW-0378">Hydrolase</keyword>
<dbReference type="SMART" id="SM00490">
    <property type="entry name" value="HELICc"/>
    <property type="match status" value="1"/>
</dbReference>
<feature type="region of interest" description="Disordered" evidence="9">
    <location>
        <begin position="120"/>
        <end position="185"/>
    </location>
</feature>
<comment type="similarity">
    <text evidence="2">Belongs to the SNF2/RAD54 helicase family.</text>
</comment>
<dbReference type="InterPro" id="IPR049730">
    <property type="entry name" value="SNF2/RAD54-like_C"/>
</dbReference>
<gene>
    <name evidence="11" type="ORF">NTEN_LOCUS5606</name>
</gene>
<evidence type="ECO:0000256" key="9">
    <source>
        <dbReference type="SAM" id="MobiDB-lite"/>
    </source>
</evidence>
<protein>
    <recommendedName>
        <fullName evidence="10">Helicase C-terminal domain-containing protein</fullName>
    </recommendedName>
</protein>
<feature type="non-terminal residue" evidence="11">
    <location>
        <position position="536"/>
    </location>
</feature>
<organism evidence="11 12">
    <name type="scientific">Nesidiocoris tenuis</name>
    <dbReference type="NCBI Taxonomy" id="355587"/>
    <lineage>
        <taxon>Eukaryota</taxon>
        <taxon>Metazoa</taxon>
        <taxon>Ecdysozoa</taxon>
        <taxon>Arthropoda</taxon>
        <taxon>Hexapoda</taxon>
        <taxon>Insecta</taxon>
        <taxon>Pterygota</taxon>
        <taxon>Neoptera</taxon>
        <taxon>Paraneoptera</taxon>
        <taxon>Hemiptera</taxon>
        <taxon>Heteroptera</taxon>
        <taxon>Panheteroptera</taxon>
        <taxon>Cimicomorpha</taxon>
        <taxon>Miridae</taxon>
        <taxon>Dicyphina</taxon>
        <taxon>Nesidiocoris</taxon>
    </lineage>
</organism>
<reference evidence="11 12" key="1">
    <citation type="submission" date="2020-02" db="EMBL/GenBank/DDBJ databases">
        <authorList>
            <person name="Ferguson B K."/>
        </authorList>
    </citation>
    <scope>NUCLEOTIDE SEQUENCE [LARGE SCALE GENOMIC DNA]</scope>
</reference>
<dbReference type="CDD" id="cd18793">
    <property type="entry name" value="SF2_C_SNF"/>
    <property type="match status" value="1"/>
</dbReference>
<dbReference type="AlphaFoldDB" id="A0A6H5GC57"/>
<dbReference type="GO" id="GO:0016887">
    <property type="term" value="F:ATP hydrolysis activity"/>
    <property type="evidence" value="ECO:0007669"/>
    <property type="project" value="InterPro"/>
</dbReference>
<dbReference type="Gene3D" id="3.40.50.300">
    <property type="entry name" value="P-loop containing nucleotide triphosphate hydrolases"/>
    <property type="match status" value="1"/>
</dbReference>
<accession>A0A6H5GC57</accession>
<dbReference type="SUPFAM" id="SSF52540">
    <property type="entry name" value="P-loop containing nucleoside triphosphate hydrolases"/>
    <property type="match status" value="1"/>
</dbReference>
<keyword evidence="7" id="KW-0238">DNA-binding</keyword>
<dbReference type="InterPro" id="IPR027417">
    <property type="entry name" value="P-loop_NTPase"/>
</dbReference>
<evidence type="ECO:0000313" key="12">
    <source>
        <dbReference type="Proteomes" id="UP000479000"/>
    </source>
</evidence>
<evidence type="ECO:0000313" key="11">
    <source>
        <dbReference type="EMBL" id="CAA9999323.1"/>
    </source>
</evidence>
<evidence type="ECO:0000256" key="4">
    <source>
        <dbReference type="ARBA" id="ARBA00022801"/>
    </source>
</evidence>
<dbReference type="Proteomes" id="UP000479000">
    <property type="component" value="Unassembled WGS sequence"/>
</dbReference>
<dbReference type="Gene3D" id="3.40.50.10810">
    <property type="entry name" value="Tandem AAA-ATPase domain"/>
    <property type="match status" value="1"/>
</dbReference>
<dbReference type="OrthoDB" id="9900844at2759"/>
<dbReference type="PANTHER" id="PTHR45797:SF3">
    <property type="entry name" value="TRANSCRIPTIONAL REGULATOR ATRX HOMOLOG"/>
    <property type="match status" value="1"/>
</dbReference>
<evidence type="ECO:0000256" key="2">
    <source>
        <dbReference type="ARBA" id="ARBA00007025"/>
    </source>
</evidence>
<feature type="compositionally biased region" description="Low complexity" evidence="9">
    <location>
        <begin position="138"/>
        <end position="148"/>
    </location>
</feature>
<dbReference type="PANTHER" id="PTHR45797">
    <property type="entry name" value="RAD54-LIKE"/>
    <property type="match status" value="1"/>
</dbReference>
<sequence length="536" mass="60632">MFGDNSNFSAQVVTLVHTVLTNPEIGVRTVLVVAPLSTVLNWVNEFDKWLKDVGSGEDVEVFHMSKHYLMNVVQQANNPDSDVPVPKGRRLFVDFQNLMWICLHPRSLLMKSVKDEKKAEMEELEEDSEGSLKDFIADGSDTSSSSDFKSSDSEKTSSSVKSDSNGKKPRRAASEPEEEPAAPQKQWWSDIIDESDFEDIQKSSKLYLFFTILKFCEEIGDKLLLFSQSLYTLDLIEYFLEKVDSETQKPEEERHPGIKGFEGSWAKGLDYFRLDGSSACDNRESWCKHFNRPENTRARLFLISTRAGGLGINLTGANRVIIFDASWNPSFDVQSLFRVYRFGQDKPCYIYRFLSKDRLMAELIQSHKDIILSYHQHDSLLENQEDQELTEEERKAAWTEFDNEKNQRPVVFNQMNPNPANILAILIDLKTKMSWQFAPFVPTLTNQLLQISKNQQSQIQGPGGPLVPQFPQMSFPTFRYPTFNNAGAGNTAATGVPGPSAQMFRGQMASQFGPVPHNLAANPKAMGQNPLALNPK</sequence>
<keyword evidence="6" id="KW-0067">ATP-binding</keyword>
<dbReference type="GO" id="GO:0005524">
    <property type="term" value="F:ATP binding"/>
    <property type="evidence" value="ECO:0007669"/>
    <property type="project" value="UniProtKB-KW"/>
</dbReference>
<keyword evidence="3" id="KW-0547">Nucleotide-binding</keyword>
<dbReference type="InterPro" id="IPR038718">
    <property type="entry name" value="SNF2-like_sf"/>
</dbReference>
<dbReference type="GO" id="GO:0003677">
    <property type="term" value="F:DNA binding"/>
    <property type="evidence" value="ECO:0007669"/>
    <property type="project" value="UniProtKB-KW"/>
</dbReference>
<name>A0A6H5GC57_9HEMI</name>
<comment type="subcellular location">
    <subcellularLocation>
        <location evidence="1">Nucleus</location>
    </subcellularLocation>
</comment>
<dbReference type="InterPro" id="IPR044574">
    <property type="entry name" value="ARIP4-like"/>
</dbReference>
<dbReference type="InterPro" id="IPR001650">
    <property type="entry name" value="Helicase_C-like"/>
</dbReference>
<dbReference type="PROSITE" id="PS51194">
    <property type="entry name" value="HELICASE_CTER"/>
    <property type="match status" value="1"/>
</dbReference>
<evidence type="ECO:0000259" key="10">
    <source>
        <dbReference type="PROSITE" id="PS51194"/>
    </source>
</evidence>
<evidence type="ECO:0000256" key="1">
    <source>
        <dbReference type="ARBA" id="ARBA00004123"/>
    </source>
</evidence>
<evidence type="ECO:0000256" key="5">
    <source>
        <dbReference type="ARBA" id="ARBA00022806"/>
    </source>
</evidence>
<keyword evidence="5" id="KW-0347">Helicase</keyword>
<evidence type="ECO:0000256" key="6">
    <source>
        <dbReference type="ARBA" id="ARBA00022840"/>
    </source>
</evidence>
<dbReference type="GO" id="GO:0004386">
    <property type="term" value="F:helicase activity"/>
    <property type="evidence" value="ECO:0007669"/>
    <property type="project" value="UniProtKB-KW"/>
</dbReference>
<proteinExistence type="inferred from homology"/>